<name>A0A8T5GFU4_9ARCH</name>
<dbReference type="SUPFAM" id="SSF51735">
    <property type="entry name" value="NAD(P)-binding Rossmann-fold domains"/>
    <property type="match status" value="1"/>
</dbReference>
<accession>A0A8T5GFU4</accession>
<dbReference type="InterPro" id="IPR050177">
    <property type="entry name" value="Lipid_A_modif_metabolic_enz"/>
</dbReference>
<dbReference type="InterPro" id="IPR036291">
    <property type="entry name" value="NAD(P)-bd_dom_sf"/>
</dbReference>
<dbReference type="Gene3D" id="3.40.50.720">
    <property type="entry name" value="NAD(P)-binding Rossmann-like Domain"/>
    <property type="match status" value="1"/>
</dbReference>
<dbReference type="InterPro" id="IPR001509">
    <property type="entry name" value="Epimerase_deHydtase"/>
</dbReference>
<evidence type="ECO:0000313" key="2">
    <source>
        <dbReference type="EMBL" id="MBT4870855.1"/>
    </source>
</evidence>
<protein>
    <submittedName>
        <fullName evidence="2">NAD-dependent epimerase/dehydratase family protein</fullName>
    </submittedName>
</protein>
<sequence>MGKILIVGANGFLGNVVLKYFGERAIGMDMCPSENILAIDITKKEDVEKVFVENEISDCIDFAGISLPTVCEEQQDLAYKVNVKGQKNILEACSKNGANYYYSSTVRLYDANGEIANEETLVKETNYYTKTKILAEEQIREFYKSGKLKKAIIFRFSNTFGKDSNEKRLIPTIISSLTNGEITLTNANTKFDMLYVKDIPKAIEIAMEKVSGFEIFNVASGSQLTMQSLAETISSKLNNNSKVSISDEKELIHPKISIEKISSLGFVPTKFEEALKEILD</sequence>
<evidence type="ECO:0000313" key="3">
    <source>
        <dbReference type="Proteomes" id="UP000722459"/>
    </source>
</evidence>
<gene>
    <name evidence="2" type="ORF">HON47_04735</name>
</gene>
<reference evidence="2" key="1">
    <citation type="journal article" date="2021" name="ISME J.">
        <title>Mercury methylation by metabolically versatile and cosmopolitan marine bacteria.</title>
        <authorList>
            <person name="Lin H."/>
            <person name="Ascher D.B."/>
            <person name="Myung Y."/>
            <person name="Lamborg C.H."/>
            <person name="Hallam S.J."/>
            <person name="Gionfriddo C.M."/>
            <person name="Holt K.E."/>
            <person name="Moreau J.W."/>
        </authorList>
    </citation>
    <scope>NUCLEOTIDE SEQUENCE</scope>
    <source>
        <strain evidence="2">SI075_bin30</strain>
    </source>
</reference>
<feature type="domain" description="NAD-dependent epimerase/dehydratase" evidence="1">
    <location>
        <begin position="4"/>
        <end position="219"/>
    </location>
</feature>
<organism evidence="2 3">
    <name type="scientific">Candidatus Iainarchaeum sp</name>
    <dbReference type="NCBI Taxonomy" id="3101447"/>
    <lineage>
        <taxon>Archaea</taxon>
        <taxon>Candidatus Iainarchaeota</taxon>
        <taxon>Candidatus Iainarchaeia</taxon>
        <taxon>Candidatus Iainarchaeales</taxon>
        <taxon>Candidatus Iainarchaeaceae</taxon>
        <taxon>Candidatus Iainarchaeum</taxon>
    </lineage>
</organism>
<dbReference type="EMBL" id="JABJNZ010000061">
    <property type="protein sequence ID" value="MBT4870855.1"/>
    <property type="molecule type" value="Genomic_DNA"/>
</dbReference>
<dbReference type="Proteomes" id="UP000722459">
    <property type="component" value="Unassembled WGS sequence"/>
</dbReference>
<dbReference type="CDD" id="cd08946">
    <property type="entry name" value="SDR_e"/>
    <property type="match status" value="1"/>
</dbReference>
<dbReference type="AlphaFoldDB" id="A0A8T5GFU4"/>
<dbReference type="Pfam" id="PF01370">
    <property type="entry name" value="Epimerase"/>
    <property type="match status" value="1"/>
</dbReference>
<comment type="caution">
    <text evidence="2">The sequence shown here is derived from an EMBL/GenBank/DDBJ whole genome shotgun (WGS) entry which is preliminary data.</text>
</comment>
<evidence type="ECO:0000259" key="1">
    <source>
        <dbReference type="Pfam" id="PF01370"/>
    </source>
</evidence>
<proteinExistence type="predicted"/>
<dbReference type="PANTHER" id="PTHR43245">
    <property type="entry name" value="BIFUNCTIONAL POLYMYXIN RESISTANCE PROTEIN ARNA"/>
    <property type="match status" value="1"/>
</dbReference>